<organism evidence="10 11">
    <name type="scientific">Paenibacillus nanensis</name>
    <dbReference type="NCBI Taxonomy" id="393251"/>
    <lineage>
        <taxon>Bacteria</taxon>
        <taxon>Bacillati</taxon>
        <taxon>Bacillota</taxon>
        <taxon>Bacilli</taxon>
        <taxon>Bacillales</taxon>
        <taxon>Paenibacillaceae</taxon>
        <taxon>Paenibacillus</taxon>
    </lineage>
</organism>
<dbReference type="CDD" id="cd06920">
    <property type="entry name" value="NEAT"/>
    <property type="match status" value="2"/>
</dbReference>
<dbReference type="EMBL" id="QXQA01000022">
    <property type="protein sequence ID" value="RIX47938.1"/>
    <property type="molecule type" value="Genomic_DNA"/>
</dbReference>
<dbReference type="InterPro" id="IPR001119">
    <property type="entry name" value="SLH_dom"/>
</dbReference>
<feature type="domain" description="SLH" evidence="9">
    <location>
        <begin position="805"/>
        <end position="858"/>
    </location>
</feature>
<dbReference type="PANTHER" id="PTHR37824:SF1">
    <property type="entry name" value="IRON-REGULATED SURFACE DETERMINANT PROTEIN C"/>
    <property type="match status" value="1"/>
</dbReference>
<keyword evidence="4 7" id="KW-0732">Signal</keyword>
<evidence type="ECO:0000256" key="5">
    <source>
        <dbReference type="ARBA" id="ARBA00023088"/>
    </source>
</evidence>
<accession>A0A3A1UPB1</accession>
<keyword evidence="3" id="KW-0964">Secreted</keyword>
<dbReference type="SUPFAM" id="SSF158911">
    <property type="entry name" value="NEAT domain-like"/>
    <property type="match status" value="2"/>
</dbReference>
<evidence type="ECO:0000256" key="2">
    <source>
        <dbReference type="ARBA" id="ARBA00022512"/>
    </source>
</evidence>
<dbReference type="InterPro" id="IPR006635">
    <property type="entry name" value="NEAT_dom"/>
</dbReference>
<evidence type="ECO:0000313" key="10">
    <source>
        <dbReference type="EMBL" id="RIX47938.1"/>
    </source>
</evidence>
<feature type="region of interest" description="Disordered" evidence="6">
    <location>
        <begin position="630"/>
        <end position="681"/>
    </location>
</feature>
<feature type="chain" id="PRO_5038907085" description="S-layer homology domain-containing protein" evidence="7">
    <location>
        <begin position="29"/>
        <end position="858"/>
    </location>
</feature>
<dbReference type="Proteomes" id="UP000266482">
    <property type="component" value="Unassembled WGS sequence"/>
</dbReference>
<sequence length="858" mass="90943">MFSKKKLQRFMSILLACMLLLSAAQAAAAETAPRPASKVRDGEYDVNVQILKDNTNEASVAHTYLESTTGKLIANNGEYKLRITFKNYDWFEYWGSLKPGGTPSASPEAVSEFVTAAELEVKDGQAVRGPQQESKLVEGYYGTVEFPIQDVMAKQDVLMHIVVKDLYLIPGGAPFEYDHWYVAQVAFDTAGLPFEGEEPSVDKSRLQTAIEEAEAFAATLTYVPVNGVYAEGAIIGLTDANMKNAIAAADAVFKDESATQEKVEEQISLLAQAIDYVNQSRSVAANVRLIVLDSLDADAAPSTKSSLFDSTATILKRHTPREHANITINEDADHFATISYFRPSTDGTATFQEETALQVVPTGLTVGAGKYSAQLIQRTSAQPAHSISGIVKLSYTTTAAPDVTETLYLSLNGTLLDDLNEQIEEAQALHDRASNGDLKGRFGAPALSALQLAINSAKLTGTQLSATRGNIAAASAGLTEAVNTFQASETDPGSVPGPGPGTPGGSTNPQYPADGSYYVPFTVLKYGTSSTSVANDYMISPALVTVSGGNKTVSFTVVQSAEITGLTIGGSSGTSRDSGNNTRIVTFNLSNLSSTVNGWVKVDWSSLNYHHEYDIQFKFNESAATYAGSSPEVIGGGPAGPPSLPNPGGNTNGENPKDSGNEAESNEDEEDSEQGGTEGSKIAFNDTANHWAKTSIARAVELGIVNGFSDGSFRPDHIVTRGEIAVMISRALGLEGEGDADTLKDFDSIPSWAQAHVARIAAAGIISGFEDSTFRPDGQLTRAQLAVIIARAAGLKLDADASLSFADRDDIPAWAQKEVGAAVEAGLLEGKDGNRFDPNATATRAEALTLIIRLLEKL</sequence>
<dbReference type="InterPro" id="IPR050436">
    <property type="entry name" value="IsdA"/>
</dbReference>
<feature type="domain" description="SLH" evidence="9">
    <location>
        <begin position="679"/>
        <end position="742"/>
    </location>
</feature>
<dbReference type="RefSeq" id="WP_119602853.1">
    <property type="nucleotide sequence ID" value="NZ_QXQA01000022.1"/>
</dbReference>
<dbReference type="PANTHER" id="PTHR37824">
    <property type="entry name" value="IRON-REGULATED SURFACE DETERMINANT PROTEIN C"/>
    <property type="match status" value="1"/>
</dbReference>
<comment type="subcellular location">
    <subcellularLocation>
        <location evidence="1">Secreted</location>
        <location evidence="1">Cell wall</location>
        <topology evidence="1">Peptidoglycan-anchor</topology>
    </subcellularLocation>
</comment>
<dbReference type="Pfam" id="PF00395">
    <property type="entry name" value="SLH"/>
    <property type="match status" value="3"/>
</dbReference>
<protein>
    <recommendedName>
        <fullName evidence="12">S-layer homology domain-containing protein</fullName>
    </recommendedName>
</protein>
<evidence type="ECO:0000256" key="7">
    <source>
        <dbReference type="SAM" id="SignalP"/>
    </source>
</evidence>
<dbReference type="Gene3D" id="2.60.40.1850">
    <property type="match status" value="2"/>
</dbReference>
<reference evidence="10 11" key="1">
    <citation type="submission" date="2018-09" db="EMBL/GenBank/DDBJ databases">
        <title>Paenibacillus aracenensis nov. sp. isolated from a cave in southern Spain.</title>
        <authorList>
            <person name="Jurado V."/>
            <person name="Gutierrez-Patricio S."/>
            <person name="Gonzalez-Pimentel J.L."/>
            <person name="Miller A.Z."/>
            <person name="Laiz L."/>
            <person name="Saiz-Jimenez C."/>
        </authorList>
    </citation>
    <scope>NUCLEOTIDE SEQUENCE [LARGE SCALE GENOMIC DNA]</scope>
    <source>
        <strain evidence="10 11">DSM 22867</strain>
    </source>
</reference>
<feature type="region of interest" description="Disordered" evidence="6">
    <location>
        <begin position="487"/>
        <end position="511"/>
    </location>
</feature>
<feature type="compositionally biased region" description="Acidic residues" evidence="6">
    <location>
        <begin position="664"/>
        <end position="673"/>
    </location>
</feature>
<dbReference type="PROSITE" id="PS50978">
    <property type="entry name" value="NEAT"/>
    <property type="match status" value="2"/>
</dbReference>
<proteinExistence type="predicted"/>
<feature type="domain" description="SLH" evidence="9">
    <location>
        <begin position="743"/>
        <end position="803"/>
    </location>
</feature>
<dbReference type="SMART" id="SM00725">
    <property type="entry name" value="NEAT"/>
    <property type="match status" value="2"/>
</dbReference>
<dbReference type="AlphaFoldDB" id="A0A3A1UPB1"/>
<feature type="domain" description="NEAT" evidence="8">
    <location>
        <begin position="39"/>
        <end position="195"/>
    </location>
</feature>
<evidence type="ECO:0000256" key="3">
    <source>
        <dbReference type="ARBA" id="ARBA00022525"/>
    </source>
</evidence>
<keyword evidence="11" id="KW-1185">Reference proteome</keyword>
<evidence type="ECO:0000256" key="6">
    <source>
        <dbReference type="SAM" id="MobiDB-lite"/>
    </source>
</evidence>
<evidence type="ECO:0000259" key="8">
    <source>
        <dbReference type="PROSITE" id="PS50978"/>
    </source>
</evidence>
<evidence type="ECO:0000313" key="11">
    <source>
        <dbReference type="Proteomes" id="UP000266482"/>
    </source>
</evidence>
<gene>
    <name evidence="10" type="ORF">D3P08_25010</name>
</gene>
<dbReference type="Gene3D" id="1.20.1270.90">
    <property type="entry name" value="AF1782-like"/>
    <property type="match status" value="2"/>
</dbReference>
<dbReference type="PROSITE" id="PS51272">
    <property type="entry name" value="SLH"/>
    <property type="match status" value="3"/>
</dbReference>
<name>A0A3A1UPB1_9BACL</name>
<evidence type="ECO:0000256" key="1">
    <source>
        <dbReference type="ARBA" id="ARBA00004168"/>
    </source>
</evidence>
<evidence type="ECO:0000259" key="9">
    <source>
        <dbReference type="PROSITE" id="PS51272"/>
    </source>
</evidence>
<dbReference type="Pfam" id="PF05031">
    <property type="entry name" value="NEAT"/>
    <property type="match status" value="2"/>
</dbReference>
<comment type="caution">
    <text evidence="10">The sequence shown here is derived from an EMBL/GenBank/DDBJ whole genome shotgun (WGS) entry which is preliminary data.</text>
</comment>
<dbReference type="OrthoDB" id="504962at2"/>
<keyword evidence="5" id="KW-0572">Peptidoglycan-anchor</keyword>
<feature type="signal peptide" evidence="7">
    <location>
        <begin position="1"/>
        <end position="28"/>
    </location>
</feature>
<evidence type="ECO:0000256" key="4">
    <source>
        <dbReference type="ARBA" id="ARBA00022729"/>
    </source>
</evidence>
<dbReference type="InterPro" id="IPR037250">
    <property type="entry name" value="NEAT_dom_sf"/>
</dbReference>
<evidence type="ECO:0008006" key="12">
    <source>
        <dbReference type="Google" id="ProtNLM"/>
    </source>
</evidence>
<keyword evidence="2" id="KW-0134">Cell wall</keyword>
<feature type="domain" description="NEAT" evidence="8">
    <location>
        <begin position="512"/>
        <end position="627"/>
    </location>
</feature>